<dbReference type="PANTHER" id="PTHR42788:SF13">
    <property type="entry name" value="ALIPHATIC SULFONATES IMPORT ATP-BINDING PROTEIN SSUB"/>
    <property type="match status" value="1"/>
</dbReference>
<dbReference type="CDD" id="cd03293">
    <property type="entry name" value="ABC_NrtD_SsuB_transporters"/>
    <property type="match status" value="1"/>
</dbReference>
<evidence type="ECO:0000313" key="6">
    <source>
        <dbReference type="EMBL" id="AJE47097.1"/>
    </source>
</evidence>
<dbReference type="GO" id="GO:0005524">
    <property type="term" value="F:ATP binding"/>
    <property type="evidence" value="ECO:0007669"/>
    <property type="project" value="UniProtKB-KW"/>
</dbReference>
<dbReference type="Pfam" id="PF00005">
    <property type="entry name" value="ABC_tran"/>
    <property type="match status" value="1"/>
</dbReference>
<evidence type="ECO:0000259" key="5">
    <source>
        <dbReference type="PROSITE" id="PS50893"/>
    </source>
</evidence>
<keyword evidence="4" id="KW-0067">ATP-binding</keyword>
<dbReference type="InterPro" id="IPR017871">
    <property type="entry name" value="ABC_transporter-like_CS"/>
</dbReference>
<proteinExistence type="inferred from homology"/>
<feature type="domain" description="ABC transporter" evidence="5">
    <location>
        <begin position="6"/>
        <end position="237"/>
    </location>
</feature>
<evidence type="ECO:0000256" key="2">
    <source>
        <dbReference type="ARBA" id="ARBA00022448"/>
    </source>
</evidence>
<dbReference type="InterPro" id="IPR003593">
    <property type="entry name" value="AAA+_ATPase"/>
</dbReference>
<keyword evidence="2" id="KW-0813">Transport</keyword>
<evidence type="ECO:0000256" key="1">
    <source>
        <dbReference type="ARBA" id="ARBA00005417"/>
    </source>
</evidence>
<dbReference type="HOGENOM" id="CLU_000604_1_22_5"/>
<protein>
    <submittedName>
        <fullName evidence="6">ABC transporter</fullName>
    </submittedName>
</protein>
<organism evidence="6 7">
    <name type="scientific">Celeribacter indicus</name>
    <dbReference type="NCBI Taxonomy" id="1208324"/>
    <lineage>
        <taxon>Bacteria</taxon>
        <taxon>Pseudomonadati</taxon>
        <taxon>Pseudomonadota</taxon>
        <taxon>Alphaproteobacteria</taxon>
        <taxon>Rhodobacterales</taxon>
        <taxon>Roseobacteraceae</taxon>
        <taxon>Celeribacter</taxon>
    </lineage>
</organism>
<dbReference type="Proteomes" id="UP000031521">
    <property type="component" value="Chromosome"/>
</dbReference>
<reference evidence="6 7" key="1">
    <citation type="journal article" date="2014" name="Int. J. Syst. Evol. Microbiol.">
        <title>Celeribacter indicus sp. nov., a polycyclic aromatic hydrocarbon-degrading bacterium from deep-sea sediment and reclassification of Huaishuia halophila as Celeribacter halophilus comb. nov.</title>
        <authorList>
            <person name="Lai Q."/>
            <person name="Cao J."/>
            <person name="Yuan J."/>
            <person name="Li F."/>
            <person name="Shao Z."/>
        </authorList>
    </citation>
    <scope>NUCLEOTIDE SEQUENCE [LARGE SCALE GENOMIC DNA]</scope>
    <source>
        <strain evidence="6">P73</strain>
    </source>
</reference>
<dbReference type="InterPro" id="IPR050166">
    <property type="entry name" value="ABC_transporter_ATP-bind"/>
</dbReference>
<dbReference type="KEGG" id="cid:P73_2382"/>
<gene>
    <name evidence="6" type="ORF">P73_2382</name>
</gene>
<dbReference type="InterPro" id="IPR027417">
    <property type="entry name" value="P-loop_NTPase"/>
</dbReference>
<dbReference type="OrthoDB" id="9802264at2"/>
<accession>A0A0B5E3Z0</accession>
<dbReference type="GO" id="GO:0016887">
    <property type="term" value="F:ATP hydrolysis activity"/>
    <property type="evidence" value="ECO:0007669"/>
    <property type="project" value="InterPro"/>
</dbReference>
<dbReference type="AlphaFoldDB" id="A0A0B5E3Z0"/>
<dbReference type="PROSITE" id="PS50893">
    <property type="entry name" value="ABC_TRANSPORTER_2"/>
    <property type="match status" value="1"/>
</dbReference>
<dbReference type="SUPFAM" id="SSF52540">
    <property type="entry name" value="P-loop containing nucleoside triphosphate hydrolases"/>
    <property type="match status" value="1"/>
</dbReference>
<dbReference type="PROSITE" id="PS00211">
    <property type="entry name" value="ABC_TRANSPORTER_1"/>
    <property type="match status" value="1"/>
</dbReference>
<dbReference type="PANTHER" id="PTHR42788">
    <property type="entry name" value="TAURINE IMPORT ATP-BINDING PROTEIN-RELATED"/>
    <property type="match status" value="1"/>
</dbReference>
<keyword evidence="3" id="KW-0547">Nucleotide-binding</keyword>
<dbReference type="Gene3D" id="3.40.50.300">
    <property type="entry name" value="P-loop containing nucleotide triphosphate hydrolases"/>
    <property type="match status" value="1"/>
</dbReference>
<dbReference type="EMBL" id="CP004393">
    <property type="protein sequence ID" value="AJE47097.1"/>
    <property type="molecule type" value="Genomic_DNA"/>
</dbReference>
<dbReference type="InterPro" id="IPR003439">
    <property type="entry name" value="ABC_transporter-like_ATP-bd"/>
</dbReference>
<evidence type="ECO:0000256" key="3">
    <source>
        <dbReference type="ARBA" id="ARBA00022741"/>
    </source>
</evidence>
<dbReference type="RefSeq" id="WP_043869737.1">
    <property type="nucleotide sequence ID" value="NZ_CP004393.1"/>
</dbReference>
<evidence type="ECO:0000313" key="7">
    <source>
        <dbReference type="Proteomes" id="UP000031521"/>
    </source>
</evidence>
<name>A0A0B5E3Z0_9RHOB</name>
<keyword evidence="7" id="KW-1185">Reference proteome</keyword>
<dbReference type="SMART" id="SM00382">
    <property type="entry name" value="AAA"/>
    <property type="match status" value="1"/>
</dbReference>
<comment type="similarity">
    <text evidence="1">Belongs to the ABC transporter superfamily.</text>
</comment>
<dbReference type="STRING" id="1208324.P73_2382"/>
<sequence length="257" mass="28105">MFSSVLSISDLSKSFEVEGARFVALASTGLELGRNEIVAVIGPSGCGKSTLLRCIAGLEHPDTGRIRIEGNDVTRPGQGSALVFQDHRLLPWLTVRANVELALEPLRLSRADQTRRAARYIELVGLSRFADSFPRQLSGGMAQRAALARALAVETGLVLMDEPFGALDSILRSRMQDELLKIWQEHQVSILIVTHDIEEALYLADRVVVMRPDPGHIQETVEIALPRPRQRDSAAFGALRSRLLAALAESAPGRRVA</sequence>
<evidence type="ECO:0000256" key="4">
    <source>
        <dbReference type="ARBA" id="ARBA00022840"/>
    </source>
</evidence>